<dbReference type="EMBL" id="SWLB01000015">
    <property type="protein sequence ID" value="KAF3328767.1"/>
    <property type="molecule type" value="Genomic_DNA"/>
</dbReference>
<sequence>MDAKTSNVFFAAACWSIWNQPITKWILMKIDQALICCIDGWLNALLYTHRMSFPLSQKRKRFDCPRIKEAKLGDLKKLVLGQQKHSKPNYYRTLAKHTIEHTPNRIQQQSEPDSFLSRINLQLSQHAFLPIYVCPKKLLLEWRCSRLSFSETAVKSGFTDGILLARRNFVVSEMATNRGKNNAIRSFQNLWNLLIAAVNGGVEEAFINEERIEMEIRALLGTISRDKKQTDQWLATTHELNTVLKEFHLLK</sequence>
<dbReference type="GO" id="GO:0031083">
    <property type="term" value="C:BLOC-1 complex"/>
    <property type="evidence" value="ECO:0007669"/>
    <property type="project" value="InterPro"/>
</dbReference>
<dbReference type="Proteomes" id="UP000623129">
    <property type="component" value="Unassembled WGS sequence"/>
</dbReference>
<dbReference type="Pfam" id="PF06320">
    <property type="entry name" value="GCN5L1"/>
    <property type="match status" value="1"/>
</dbReference>
<accession>A0A833V8J4</accession>
<organism evidence="3 4">
    <name type="scientific">Carex littledalei</name>
    <dbReference type="NCBI Taxonomy" id="544730"/>
    <lineage>
        <taxon>Eukaryota</taxon>
        <taxon>Viridiplantae</taxon>
        <taxon>Streptophyta</taxon>
        <taxon>Embryophyta</taxon>
        <taxon>Tracheophyta</taxon>
        <taxon>Spermatophyta</taxon>
        <taxon>Magnoliopsida</taxon>
        <taxon>Liliopsida</taxon>
        <taxon>Poales</taxon>
        <taxon>Cyperaceae</taxon>
        <taxon>Cyperoideae</taxon>
        <taxon>Cariceae</taxon>
        <taxon>Carex</taxon>
        <taxon>Carex subgen. Euthyceras</taxon>
    </lineage>
</organism>
<dbReference type="PANTHER" id="PTHR13073:SF0">
    <property type="entry name" value="BIOGENESIS OF LYSOSOME-RELATED ORGANELLES COMPLEX 1 SUBUNIT 1"/>
    <property type="match status" value="1"/>
</dbReference>
<proteinExistence type="inferred from homology"/>
<dbReference type="OrthoDB" id="20018at2759"/>
<dbReference type="PANTHER" id="PTHR13073">
    <property type="entry name" value="BLOC-1 COMPLEX SUBUNIT 1"/>
    <property type="match status" value="1"/>
</dbReference>
<evidence type="ECO:0000313" key="4">
    <source>
        <dbReference type="Proteomes" id="UP000623129"/>
    </source>
</evidence>
<dbReference type="GO" id="GO:0016197">
    <property type="term" value="P:endosomal transport"/>
    <property type="evidence" value="ECO:0007669"/>
    <property type="project" value="TreeGrafter"/>
</dbReference>
<comment type="similarity">
    <text evidence="1">Belongs to the BLOC1S1 family.</text>
</comment>
<gene>
    <name evidence="3" type="ORF">FCM35_KLT05845</name>
</gene>
<evidence type="ECO:0000313" key="3">
    <source>
        <dbReference type="EMBL" id="KAF3328767.1"/>
    </source>
</evidence>
<evidence type="ECO:0000256" key="1">
    <source>
        <dbReference type="ARBA" id="ARBA00007133"/>
    </source>
</evidence>
<name>A0A833V8J4_9POAL</name>
<keyword evidence="4" id="KW-1185">Reference proteome</keyword>
<evidence type="ECO:0000256" key="2">
    <source>
        <dbReference type="ARBA" id="ARBA00019577"/>
    </source>
</evidence>
<dbReference type="InterPro" id="IPR009395">
    <property type="entry name" value="BLOC1S1"/>
</dbReference>
<reference evidence="3" key="1">
    <citation type="submission" date="2020-01" db="EMBL/GenBank/DDBJ databases">
        <title>Genome sequence of Kobresia littledalei, the first chromosome-level genome in the family Cyperaceae.</title>
        <authorList>
            <person name="Qu G."/>
        </authorList>
    </citation>
    <scope>NUCLEOTIDE SEQUENCE</scope>
    <source>
        <strain evidence="3">C.B.Clarke</strain>
        <tissue evidence="3">Leaf</tissue>
    </source>
</reference>
<protein>
    <recommendedName>
        <fullName evidence="2">Biogenesis of lysosome-related organelles complex 1 subunit 1</fullName>
    </recommendedName>
</protein>
<dbReference type="AlphaFoldDB" id="A0A833V8J4"/>
<comment type="caution">
    <text evidence="3">The sequence shown here is derived from an EMBL/GenBank/DDBJ whole genome shotgun (WGS) entry which is preliminary data.</text>
</comment>